<dbReference type="GeneID" id="28986698"/>
<dbReference type="RefSeq" id="XP_018275664.1">
    <property type="nucleotide sequence ID" value="XM_018426095.1"/>
</dbReference>
<feature type="transmembrane region" description="Helical" evidence="1">
    <location>
        <begin position="415"/>
        <end position="438"/>
    </location>
</feature>
<dbReference type="AlphaFoldDB" id="A0A0J0XDS8"/>
<keyword evidence="1" id="KW-1133">Transmembrane helix</keyword>
<feature type="transmembrane region" description="Helical" evidence="1">
    <location>
        <begin position="264"/>
        <end position="290"/>
    </location>
</feature>
<accession>A0A0J0XDS8</accession>
<feature type="transmembrane region" description="Helical" evidence="1">
    <location>
        <begin position="354"/>
        <end position="375"/>
    </location>
</feature>
<feature type="transmembrane region" description="Helical" evidence="1">
    <location>
        <begin position="201"/>
        <end position="221"/>
    </location>
</feature>
<sequence>MSSASTAQAVILFGVSAVALISEILSLLVLKRGGWEMTRPHMAIATLIVWDTILGIYAFFQAVTGLSRITLTTHLRSLLLFIVSGYTVATISSILAPDINREGNLFGWLSANFLLSAMVFYLVFVAENYGHPAIGDKIASDVGGRLQLENQVGHSFSPASAIQAAFLALGGVEAGQSVVTTLALLPSVSNDPADGIKRDQIFWTAWVFGLILVYGLVTLIARITRRAIWVRTVRADLMMLFICVIHGVEEAHMMLRIPSPVEHIFLWVCLGAMFSAFAFETTYLCLYGGWDTLKTNTTFADLAGAPELPAPPPVENGSGFMITQTVLLAGVALFATGGLALLAESHNTWVAEALLAWFAILLLYLALHVAGHWVSGLASWHKVNAELTALGFLFDAGLLVSILATVLLQHDHRALVLASAWASTAALLVVLVFEAGVVKSHYGPLKTVGDRSLLKLAEWKAGLETENRQAQS</sequence>
<evidence type="ECO:0000313" key="2">
    <source>
        <dbReference type="EMBL" id="KLT39173.1"/>
    </source>
</evidence>
<feature type="transmembrane region" description="Helical" evidence="1">
    <location>
        <begin position="6"/>
        <end position="30"/>
    </location>
</feature>
<protein>
    <submittedName>
        <fullName evidence="2">Uncharacterized protein</fullName>
    </submittedName>
</protein>
<keyword evidence="1" id="KW-0812">Transmembrane</keyword>
<feature type="transmembrane region" description="Helical" evidence="1">
    <location>
        <begin position="105"/>
        <end position="124"/>
    </location>
</feature>
<evidence type="ECO:0000256" key="1">
    <source>
        <dbReference type="SAM" id="Phobius"/>
    </source>
</evidence>
<organism evidence="2 3">
    <name type="scientific">Cutaneotrichosporon oleaginosum</name>
    <dbReference type="NCBI Taxonomy" id="879819"/>
    <lineage>
        <taxon>Eukaryota</taxon>
        <taxon>Fungi</taxon>
        <taxon>Dikarya</taxon>
        <taxon>Basidiomycota</taxon>
        <taxon>Agaricomycotina</taxon>
        <taxon>Tremellomycetes</taxon>
        <taxon>Trichosporonales</taxon>
        <taxon>Trichosporonaceae</taxon>
        <taxon>Cutaneotrichosporon</taxon>
    </lineage>
</organism>
<feature type="transmembrane region" description="Helical" evidence="1">
    <location>
        <begin position="321"/>
        <end position="342"/>
    </location>
</feature>
<proteinExistence type="predicted"/>
<dbReference type="EMBL" id="KQ087268">
    <property type="protein sequence ID" value="KLT39173.1"/>
    <property type="molecule type" value="Genomic_DNA"/>
</dbReference>
<keyword evidence="1" id="KW-0472">Membrane</keyword>
<dbReference type="Proteomes" id="UP000053611">
    <property type="component" value="Unassembled WGS sequence"/>
</dbReference>
<evidence type="ECO:0000313" key="3">
    <source>
        <dbReference type="Proteomes" id="UP000053611"/>
    </source>
</evidence>
<feature type="transmembrane region" description="Helical" evidence="1">
    <location>
        <begin position="42"/>
        <end position="63"/>
    </location>
</feature>
<keyword evidence="3" id="KW-1185">Reference proteome</keyword>
<feature type="transmembrane region" description="Helical" evidence="1">
    <location>
        <begin position="75"/>
        <end position="96"/>
    </location>
</feature>
<gene>
    <name evidence="2" type="ORF">CC85DRAFT_314025</name>
</gene>
<reference evidence="2 3" key="1">
    <citation type="submission" date="2015-03" db="EMBL/GenBank/DDBJ databases">
        <title>Genomics and transcriptomics of the oil-accumulating basidiomycete yeast T. oleaginosus allow insights into substrate utilization and the diverse evolutionary trajectories of mating systems in fungi.</title>
        <authorList>
            <consortium name="DOE Joint Genome Institute"/>
            <person name="Kourist R."/>
            <person name="Kracht O."/>
            <person name="Bracharz F."/>
            <person name="Lipzen A."/>
            <person name="Nolan M."/>
            <person name="Ohm R."/>
            <person name="Grigoriev I."/>
            <person name="Sun S."/>
            <person name="Heitman J."/>
            <person name="Bruck T."/>
            <person name="Nowrousian M."/>
        </authorList>
    </citation>
    <scope>NUCLEOTIDE SEQUENCE [LARGE SCALE GENOMIC DNA]</scope>
    <source>
        <strain evidence="2 3">IBC0246</strain>
    </source>
</reference>
<feature type="transmembrane region" description="Helical" evidence="1">
    <location>
        <begin position="387"/>
        <end position="408"/>
    </location>
</feature>
<name>A0A0J0XDS8_9TREE</name>